<feature type="domain" description="NAD-dependent epimerase/dehydratase" evidence="12">
    <location>
        <begin position="4"/>
        <end position="244"/>
    </location>
</feature>
<evidence type="ECO:0000256" key="11">
    <source>
        <dbReference type="ARBA" id="ARBA00033067"/>
    </source>
</evidence>
<keyword evidence="7" id="KW-0520">NAD</keyword>
<dbReference type="Gene3D" id="3.90.25.10">
    <property type="entry name" value="UDP-galactose 4-epimerase, domain 1"/>
    <property type="match status" value="1"/>
</dbReference>
<protein>
    <recommendedName>
        <fullName evidence="6">UDP-glucose 4-epimerase</fullName>
        <ecNumber evidence="5">5.1.3.2</ecNumber>
    </recommendedName>
    <alternativeName>
        <fullName evidence="11">Galactowaldenase</fullName>
    </alternativeName>
    <alternativeName>
        <fullName evidence="10">UDP-galactose 4-epimerase</fullName>
    </alternativeName>
</protein>
<dbReference type="RefSeq" id="WP_212526855.1">
    <property type="nucleotide sequence ID" value="NZ_JAGSOG010000009.1"/>
</dbReference>
<dbReference type="Pfam" id="PF01370">
    <property type="entry name" value="Epimerase"/>
    <property type="match status" value="1"/>
</dbReference>
<proteinExistence type="inferred from homology"/>
<name>A0A941ER84_9ACTN</name>
<evidence type="ECO:0000256" key="7">
    <source>
        <dbReference type="ARBA" id="ARBA00023027"/>
    </source>
</evidence>
<comment type="catalytic activity">
    <reaction evidence="1">
        <text>UDP-alpha-D-glucose = UDP-alpha-D-galactose</text>
        <dbReference type="Rhea" id="RHEA:22168"/>
        <dbReference type="ChEBI" id="CHEBI:58885"/>
        <dbReference type="ChEBI" id="CHEBI:66914"/>
        <dbReference type="EC" id="5.1.3.2"/>
    </reaction>
</comment>
<dbReference type="NCBIfam" id="TIGR01179">
    <property type="entry name" value="galE"/>
    <property type="match status" value="1"/>
</dbReference>
<evidence type="ECO:0000313" key="13">
    <source>
        <dbReference type="EMBL" id="MBR7832324.1"/>
    </source>
</evidence>
<dbReference type="InterPro" id="IPR001509">
    <property type="entry name" value="Epimerase_deHydtase"/>
</dbReference>
<evidence type="ECO:0000256" key="10">
    <source>
        <dbReference type="ARBA" id="ARBA00031367"/>
    </source>
</evidence>
<evidence type="ECO:0000256" key="3">
    <source>
        <dbReference type="ARBA" id="ARBA00004947"/>
    </source>
</evidence>
<dbReference type="EC" id="5.1.3.2" evidence="5"/>
<evidence type="ECO:0000313" key="14">
    <source>
        <dbReference type="Proteomes" id="UP000675781"/>
    </source>
</evidence>
<evidence type="ECO:0000256" key="5">
    <source>
        <dbReference type="ARBA" id="ARBA00013189"/>
    </source>
</evidence>
<comment type="similarity">
    <text evidence="4">Belongs to the NAD(P)-dependent epimerase/dehydratase family.</text>
</comment>
<reference evidence="13" key="1">
    <citation type="submission" date="2021-04" db="EMBL/GenBank/DDBJ databases">
        <title>Genome based classification of Actinospica acidithermotolerans sp. nov., an actinobacterium isolated from an Indonesian hot spring.</title>
        <authorList>
            <person name="Kusuma A.B."/>
            <person name="Putra K.E."/>
            <person name="Nafisah S."/>
            <person name="Loh J."/>
            <person name="Nouioui I."/>
            <person name="Goodfellow M."/>
        </authorList>
    </citation>
    <scope>NUCLEOTIDE SEQUENCE</scope>
    <source>
        <strain evidence="13">CSCA 57</strain>
    </source>
</reference>
<comment type="cofactor">
    <cofactor evidence="2">
        <name>NAD(+)</name>
        <dbReference type="ChEBI" id="CHEBI:57540"/>
    </cofactor>
</comment>
<dbReference type="PANTHER" id="PTHR43725">
    <property type="entry name" value="UDP-GLUCOSE 4-EPIMERASE"/>
    <property type="match status" value="1"/>
</dbReference>
<evidence type="ECO:0000256" key="6">
    <source>
        <dbReference type="ARBA" id="ARBA00018569"/>
    </source>
</evidence>
<evidence type="ECO:0000256" key="9">
    <source>
        <dbReference type="ARBA" id="ARBA00023277"/>
    </source>
</evidence>
<dbReference type="Gene3D" id="3.40.50.720">
    <property type="entry name" value="NAD(P)-binding Rossmann-like Domain"/>
    <property type="match status" value="1"/>
</dbReference>
<keyword evidence="14" id="KW-1185">Reference proteome</keyword>
<dbReference type="EMBL" id="JAGSOG010000009">
    <property type="protein sequence ID" value="MBR7832324.1"/>
    <property type="molecule type" value="Genomic_DNA"/>
</dbReference>
<evidence type="ECO:0000256" key="2">
    <source>
        <dbReference type="ARBA" id="ARBA00001911"/>
    </source>
</evidence>
<evidence type="ECO:0000256" key="4">
    <source>
        <dbReference type="ARBA" id="ARBA00007637"/>
    </source>
</evidence>
<organism evidence="13 14">
    <name type="scientific">Actinospica durhamensis</name>
    <dbReference type="NCBI Taxonomy" id="1508375"/>
    <lineage>
        <taxon>Bacteria</taxon>
        <taxon>Bacillati</taxon>
        <taxon>Actinomycetota</taxon>
        <taxon>Actinomycetes</taxon>
        <taxon>Catenulisporales</taxon>
        <taxon>Actinospicaceae</taxon>
        <taxon>Actinospica</taxon>
    </lineage>
</organism>
<dbReference type="Proteomes" id="UP000675781">
    <property type="component" value="Unassembled WGS sequence"/>
</dbReference>
<keyword evidence="8 13" id="KW-0413">Isomerase</keyword>
<accession>A0A941ER84</accession>
<dbReference type="InterPro" id="IPR005886">
    <property type="entry name" value="UDP_G4E"/>
</dbReference>
<evidence type="ECO:0000259" key="12">
    <source>
        <dbReference type="Pfam" id="PF01370"/>
    </source>
</evidence>
<keyword evidence="9" id="KW-0119">Carbohydrate metabolism</keyword>
<comment type="pathway">
    <text evidence="3">Carbohydrate metabolism; galactose metabolism.</text>
</comment>
<evidence type="ECO:0000256" key="8">
    <source>
        <dbReference type="ARBA" id="ARBA00023235"/>
    </source>
</evidence>
<dbReference type="InterPro" id="IPR036291">
    <property type="entry name" value="NAD(P)-bd_dom_sf"/>
</dbReference>
<dbReference type="AlphaFoldDB" id="A0A941ER84"/>
<gene>
    <name evidence="13" type="primary">galE</name>
    <name evidence="13" type="ORF">KDL01_03590</name>
</gene>
<evidence type="ECO:0000256" key="1">
    <source>
        <dbReference type="ARBA" id="ARBA00000083"/>
    </source>
</evidence>
<dbReference type="PANTHER" id="PTHR43725:SF53">
    <property type="entry name" value="UDP-ARABINOSE 4-EPIMERASE 1"/>
    <property type="match status" value="1"/>
</dbReference>
<dbReference type="GO" id="GO:0033499">
    <property type="term" value="P:galactose catabolic process via UDP-galactose, Leloir pathway"/>
    <property type="evidence" value="ECO:0007669"/>
    <property type="project" value="TreeGrafter"/>
</dbReference>
<sequence length="328" mass="34942">MTTWLVTGGAGYIGSHVTRALLAAGEGVVVVDDLSTGAKDRLPDGVPVEIAKVHDRAVVEQLIRTHHVGGVIHIAAKKRVGESVERPTWYYEENLEGLRTLLDVAVAEGVDKFVFSSSAAVYGEVDVDLVTEQTECTPASPYGETKLVGEWMIKGVARARQLAGQDFGYANLRYFNVAGAGAPELGDPVALNLIPMVFEKLEAGQHPLIFGDDYASPDGTCVRDYIHVADLAEAHVAAALRLVRDPGTALTLNLGTGTGASVKEVITTILDHTGIDLPPVIVPRRPGDPARLVASADLARAELGWSAQRDLAEMISSAWAGWRLRHGG</sequence>
<dbReference type="SUPFAM" id="SSF51735">
    <property type="entry name" value="NAD(P)-binding Rossmann-fold domains"/>
    <property type="match status" value="1"/>
</dbReference>
<dbReference type="GO" id="GO:0003978">
    <property type="term" value="F:UDP-glucose 4-epimerase activity"/>
    <property type="evidence" value="ECO:0007669"/>
    <property type="project" value="UniProtKB-EC"/>
</dbReference>
<comment type="caution">
    <text evidence="13">The sequence shown here is derived from an EMBL/GenBank/DDBJ whole genome shotgun (WGS) entry which is preliminary data.</text>
</comment>